<dbReference type="PANTHER" id="PTHR28360:SF1">
    <property type="entry name" value="DYNACTIN SUBUNIT 3"/>
    <property type="match status" value="1"/>
</dbReference>
<dbReference type="GO" id="GO:0005869">
    <property type="term" value="C:dynactin complex"/>
    <property type="evidence" value="ECO:0007669"/>
    <property type="project" value="InterPro"/>
</dbReference>
<dbReference type="EMBL" id="NLAX01000010">
    <property type="protein sequence ID" value="PKS09510.1"/>
    <property type="molecule type" value="Genomic_DNA"/>
</dbReference>
<keyword evidence="2" id="KW-1185">Reference proteome</keyword>
<name>A0A2N3NAP7_9PEZI</name>
<dbReference type="VEuPathDB" id="FungiDB:jhhlp_004127"/>
<dbReference type="Proteomes" id="UP000233524">
    <property type="component" value="Unassembled WGS sequence"/>
</dbReference>
<evidence type="ECO:0008006" key="3">
    <source>
        <dbReference type="Google" id="ProtNLM"/>
    </source>
</evidence>
<evidence type="ECO:0000313" key="2">
    <source>
        <dbReference type="Proteomes" id="UP000233524"/>
    </source>
</evidence>
<organism evidence="1 2">
    <name type="scientific">Lomentospora prolificans</name>
    <dbReference type="NCBI Taxonomy" id="41688"/>
    <lineage>
        <taxon>Eukaryota</taxon>
        <taxon>Fungi</taxon>
        <taxon>Dikarya</taxon>
        <taxon>Ascomycota</taxon>
        <taxon>Pezizomycotina</taxon>
        <taxon>Sordariomycetes</taxon>
        <taxon>Hypocreomycetidae</taxon>
        <taxon>Microascales</taxon>
        <taxon>Microascaceae</taxon>
        <taxon>Lomentospora</taxon>
    </lineage>
</organism>
<dbReference type="AlphaFoldDB" id="A0A2N3NAP7"/>
<dbReference type="PANTHER" id="PTHR28360">
    <property type="entry name" value="DYNACTIN SUBUNIT 3"/>
    <property type="match status" value="1"/>
</dbReference>
<dbReference type="GO" id="GO:0061640">
    <property type="term" value="P:cytoskeleton-dependent cytokinesis"/>
    <property type="evidence" value="ECO:0007669"/>
    <property type="project" value="InterPro"/>
</dbReference>
<protein>
    <recommendedName>
        <fullName evidence="3">Nuclear distribution protein RO10</fullName>
    </recommendedName>
</protein>
<evidence type="ECO:0000313" key="1">
    <source>
        <dbReference type="EMBL" id="PKS09510.1"/>
    </source>
</evidence>
<accession>A0A2N3NAP7</accession>
<sequence>MDTNLDTTSLSTILLFESRLRRLEHILYGESTPGQTVEDASIAEKLEDLERRFASLVTHVRVYNELFKVYKSYPSLFLDPGPSTPPPDLPLAAVKSIVLAAASSFPATESALRAVNDCQVPDPAQSASLISQMERMKALEATQLAQTAEIAELRTKSEQVIRGWYETNALASSEFIAEMEHRVSRVERQVRRAEREDESV</sequence>
<proteinExistence type="predicted"/>
<comment type="caution">
    <text evidence="1">The sequence shown here is derived from an EMBL/GenBank/DDBJ whole genome shotgun (WGS) entry which is preliminary data.</text>
</comment>
<reference evidence="1 2" key="1">
    <citation type="journal article" date="2017" name="G3 (Bethesda)">
        <title>First Draft Genome Sequence of the Pathogenic Fungus Lomentospora prolificans (Formerly Scedosporium prolificans).</title>
        <authorList>
            <person name="Luo R."/>
            <person name="Zimin A."/>
            <person name="Workman R."/>
            <person name="Fan Y."/>
            <person name="Pertea G."/>
            <person name="Grossman N."/>
            <person name="Wear M.P."/>
            <person name="Jia B."/>
            <person name="Miller H."/>
            <person name="Casadevall A."/>
            <person name="Timp W."/>
            <person name="Zhang S.X."/>
            <person name="Salzberg S.L."/>
        </authorList>
    </citation>
    <scope>NUCLEOTIDE SEQUENCE [LARGE SCALE GENOMIC DNA]</scope>
    <source>
        <strain evidence="1 2">JHH-5317</strain>
    </source>
</reference>
<gene>
    <name evidence="1" type="ORF">jhhlp_004127</name>
</gene>
<dbReference type="Pfam" id="PF07426">
    <property type="entry name" value="Dynactin_p22"/>
    <property type="match status" value="1"/>
</dbReference>
<dbReference type="InParanoid" id="A0A2N3NAP7"/>
<dbReference type="OrthoDB" id="5403729at2759"/>
<dbReference type="InterPro" id="IPR009991">
    <property type="entry name" value="DCTN3"/>
</dbReference>
<dbReference type="STRING" id="41688.A0A2N3NAP7"/>